<sequence>MRRFSLLGLLAVLLTISCNTTKPAVAPPAPTPATTETETRDLDTMTVTPATNGVIDEEEVVDAPDPAPAPRKPKALAFNRISDLLHTKLELRFDWVQEMVIGRATLRLRPVFSPVNSVVLDAKGLDFKSVTNPAGKELQYSYDDEQQQVTVQLDGMYARGEDFTVVFDYTATPAEGGTAGEAITSDKGLFFINPRGEDGDKPRQIWTQGETENNSRWFPTVDKPNERCTEEIYVTVHDRYKTLSNGTLMSSTQVEDSMRTDYWKMDIPHAPYLFALVVGEFEVVEDEDWNGIPVNYYVEEEYAEHAKAIYPYTREMLTFFSELTGVQYPWPKYSQVAVRDYVSGAMENTTAVIFGEFMHGTARDLIDVDLNEKIVAHEMFHHWFGDYVTCESWSNLTLNEGFANYSEYLWMEEKHGKDAADYHLLEEWQGYLSSLRSNPPHELIWYDYEDKEQMFDAHSYNKGGAVLHMLRNYLGDEAFFSSLQHYLERNKLSAVEVAELRIAFEDTTGEDLSWFFDQWYLSAGHPQLSIRTDYTDGSVAVTVLQTQDTENNVPAVFRIPVDIDVYTNGTATRHRVVIDEREQTFTFPAATAPDVVVFDPAHQLLAEYDYRKSPEELAAQFRYAPAFLDRYEAVGILSSQESDTALTNKIYTLALQDSFYAIRGVALQSLDAPTAEQRSLIREIARGDERSEVRATAIDLLTQLEDEQLGAIAAEAMGAQPYTVVAAGLEALVATDPEAARKAADQLEAIENTSISGALANLYSETGALEKLPYLQQQLARADGYEAVSLYTAYQALLAKGESAQQTSGVAMLQEMALDQSQSPWRRLAATKAISDLREDLTGRLEELGDTDELNKLIMEMGTGLEAIKAAETNADLKSIYEQF</sequence>
<dbReference type="SUPFAM" id="SSF63737">
    <property type="entry name" value="Leukotriene A4 hydrolase N-terminal domain"/>
    <property type="match status" value="1"/>
</dbReference>
<comment type="catalytic activity">
    <reaction evidence="1">
        <text>Release of an N-terminal amino acid, Xaa-|-Yaa- from a peptide, amide or arylamide. Xaa is preferably Ala, but may be most amino acids including Pro (slow action). When a terminal hydrophobic residue is followed by a prolyl residue, the two may be released as an intact Xaa-Pro dipeptide.</text>
        <dbReference type="EC" id="3.4.11.2"/>
    </reaction>
</comment>
<evidence type="ECO:0000256" key="3">
    <source>
        <dbReference type="ARBA" id="ARBA00010136"/>
    </source>
</evidence>
<dbReference type="Proteomes" id="UP000837803">
    <property type="component" value="Unassembled WGS sequence"/>
</dbReference>
<evidence type="ECO:0000256" key="4">
    <source>
        <dbReference type="ARBA" id="ARBA00012564"/>
    </source>
</evidence>
<keyword evidence="6" id="KW-0031">Aminopeptidase</keyword>
<dbReference type="InterPro" id="IPR045357">
    <property type="entry name" value="Aminopeptidase_N-like_N"/>
</dbReference>
<dbReference type="Pfam" id="PF17900">
    <property type="entry name" value="Peptidase_M1_N"/>
    <property type="match status" value="1"/>
</dbReference>
<evidence type="ECO:0000256" key="11">
    <source>
        <dbReference type="ARBA" id="ARBA00023049"/>
    </source>
</evidence>
<keyword evidence="7" id="KW-0645">Protease</keyword>
<name>A0ABN8FA24_9BACT</name>
<keyword evidence="16" id="KW-1185">Reference proteome</keyword>
<evidence type="ECO:0000256" key="2">
    <source>
        <dbReference type="ARBA" id="ARBA00001947"/>
    </source>
</evidence>
<evidence type="ECO:0000256" key="6">
    <source>
        <dbReference type="ARBA" id="ARBA00022438"/>
    </source>
</evidence>
<proteinExistence type="inferred from homology"/>
<dbReference type="EMBL" id="CAKLPZ010000002">
    <property type="protein sequence ID" value="CAH1001391.1"/>
    <property type="molecule type" value="Genomic_DNA"/>
</dbReference>
<dbReference type="PANTHER" id="PTHR11533:SF174">
    <property type="entry name" value="PUROMYCIN-SENSITIVE AMINOPEPTIDASE-RELATED"/>
    <property type="match status" value="1"/>
</dbReference>
<protein>
    <recommendedName>
        <fullName evidence="5">Aminopeptidase N</fullName>
        <ecNumber evidence="4">3.4.11.2</ecNumber>
    </recommendedName>
</protein>
<dbReference type="CDD" id="cd09603">
    <property type="entry name" value="M1_APN_like"/>
    <property type="match status" value="1"/>
</dbReference>
<accession>A0ABN8FA24</accession>
<dbReference type="PANTHER" id="PTHR11533">
    <property type="entry name" value="PROTEASE M1 ZINC METALLOPROTEASE"/>
    <property type="match status" value="1"/>
</dbReference>
<evidence type="ECO:0000313" key="15">
    <source>
        <dbReference type="EMBL" id="CAH1001391.1"/>
    </source>
</evidence>
<keyword evidence="10" id="KW-0862">Zinc</keyword>
<evidence type="ECO:0000256" key="5">
    <source>
        <dbReference type="ARBA" id="ARBA00015611"/>
    </source>
</evidence>
<evidence type="ECO:0000256" key="7">
    <source>
        <dbReference type="ARBA" id="ARBA00022670"/>
    </source>
</evidence>
<keyword evidence="9" id="KW-0378">Hydrolase</keyword>
<feature type="domain" description="Aminopeptidase N-like N-terminal" evidence="14">
    <location>
        <begin position="86"/>
        <end position="273"/>
    </location>
</feature>
<dbReference type="SUPFAM" id="SSF55486">
    <property type="entry name" value="Metalloproteases ('zincins'), catalytic domain"/>
    <property type="match status" value="1"/>
</dbReference>
<feature type="domain" description="Peptidase M1 membrane alanine aminopeptidase" evidence="13">
    <location>
        <begin position="313"/>
        <end position="519"/>
    </location>
</feature>
<evidence type="ECO:0000256" key="12">
    <source>
        <dbReference type="SAM" id="SignalP"/>
    </source>
</evidence>
<keyword evidence="11" id="KW-0482">Metalloprotease</keyword>
<evidence type="ECO:0000256" key="8">
    <source>
        <dbReference type="ARBA" id="ARBA00022723"/>
    </source>
</evidence>
<dbReference type="InterPro" id="IPR014782">
    <property type="entry name" value="Peptidase_M1_dom"/>
</dbReference>
<dbReference type="EC" id="3.4.11.2" evidence="4"/>
<dbReference type="InterPro" id="IPR050344">
    <property type="entry name" value="Peptidase_M1_aminopeptidases"/>
</dbReference>
<evidence type="ECO:0000313" key="16">
    <source>
        <dbReference type="Proteomes" id="UP000837803"/>
    </source>
</evidence>
<evidence type="ECO:0000256" key="10">
    <source>
        <dbReference type="ARBA" id="ARBA00022833"/>
    </source>
</evidence>
<evidence type="ECO:0000256" key="9">
    <source>
        <dbReference type="ARBA" id="ARBA00022801"/>
    </source>
</evidence>
<comment type="caution">
    <text evidence="15">The sequence shown here is derived from an EMBL/GenBank/DDBJ whole genome shotgun (WGS) entry which is preliminary data.</text>
</comment>
<evidence type="ECO:0000256" key="1">
    <source>
        <dbReference type="ARBA" id="ARBA00000098"/>
    </source>
</evidence>
<dbReference type="RefSeq" id="WP_238751238.1">
    <property type="nucleotide sequence ID" value="NZ_CAKLPZ010000002.1"/>
</dbReference>
<comment type="similarity">
    <text evidence="3">Belongs to the peptidase M1 family.</text>
</comment>
<dbReference type="Gene3D" id="2.60.40.1730">
    <property type="entry name" value="tricorn interacting facor f3 domain"/>
    <property type="match status" value="1"/>
</dbReference>
<feature type="chain" id="PRO_5046850125" description="Aminopeptidase N" evidence="12">
    <location>
        <begin position="27"/>
        <end position="884"/>
    </location>
</feature>
<feature type="signal peptide" evidence="12">
    <location>
        <begin position="1"/>
        <end position="26"/>
    </location>
</feature>
<reference evidence="15" key="1">
    <citation type="submission" date="2021-12" db="EMBL/GenBank/DDBJ databases">
        <authorList>
            <person name="Rodrigo-Torres L."/>
            <person name="Arahal R. D."/>
            <person name="Lucena T."/>
        </authorList>
    </citation>
    <scope>NUCLEOTIDE SEQUENCE</scope>
    <source>
        <strain evidence="15">CECT 8419</strain>
    </source>
</reference>
<dbReference type="InterPro" id="IPR027268">
    <property type="entry name" value="Peptidase_M4/M1_CTD_sf"/>
</dbReference>
<dbReference type="PROSITE" id="PS51257">
    <property type="entry name" value="PROKAR_LIPOPROTEIN"/>
    <property type="match status" value="1"/>
</dbReference>
<dbReference type="Gene3D" id="1.10.390.10">
    <property type="entry name" value="Neutral Protease Domain 2"/>
    <property type="match status" value="1"/>
</dbReference>
<evidence type="ECO:0000259" key="13">
    <source>
        <dbReference type="Pfam" id="PF01433"/>
    </source>
</evidence>
<keyword evidence="12" id="KW-0732">Signal</keyword>
<comment type="cofactor">
    <cofactor evidence="2">
        <name>Zn(2+)</name>
        <dbReference type="ChEBI" id="CHEBI:29105"/>
    </cofactor>
</comment>
<dbReference type="Pfam" id="PF01433">
    <property type="entry name" value="Peptidase_M1"/>
    <property type="match status" value="1"/>
</dbReference>
<keyword evidence="8" id="KW-0479">Metal-binding</keyword>
<gene>
    <name evidence="15" type="ORF">LEM8419_02294</name>
</gene>
<dbReference type="InterPro" id="IPR001930">
    <property type="entry name" value="Peptidase_M1"/>
</dbReference>
<dbReference type="PRINTS" id="PR00756">
    <property type="entry name" value="ALADIPTASE"/>
</dbReference>
<organism evidence="15 16">
    <name type="scientific">Neolewinella maritima</name>
    <dbReference type="NCBI Taxonomy" id="1383882"/>
    <lineage>
        <taxon>Bacteria</taxon>
        <taxon>Pseudomonadati</taxon>
        <taxon>Bacteroidota</taxon>
        <taxon>Saprospiria</taxon>
        <taxon>Saprospirales</taxon>
        <taxon>Lewinellaceae</taxon>
        <taxon>Neolewinella</taxon>
    </lineage>
</organism>
<evidence type="ECO:0000259" key="14">
    <source>
        <dbReference type="Pfam" id="PF17900"/>
    </source>
</evidence>
<dbReference type="InterPro" id="IPR042097">
    <property type="entry name" value="Aminopeptidase_N-like_N_sf"/>
</dbReference>